<keyword evidence="2" id="KW-0812">Transmembrane</keyword>
<keyword evidence="2" id="KW-0472">Membrane</keyword>
<feature type="domain" description="Bacterial Ig-like" evidence="4">
    <location>
        <begin position="2135"/>
        <end position="2228"/>
    </location>
</feature>
<feature type="region of interest" description="Disordered" evidence="1">
    <location>
        <begin position="904"/>
        <end position="924"/>
    </location>
</feature>
<dbReference type="Proteomes" id="UP001150641">
    <property type="component" value="Unassembled WGS sequence"/>
</dbReference>
<keyword evidence="6" id="KW-1185">Reference proteome</keyword>
<dbReference type="EMBL" id="JALHAP010000081">
    <property type="protein sequence ID" value="MCT4703349.1"/>
    <property type="molecule type" value="Genomic_DNA"/>
</dbReference>
<organism evidence="5 6">
    <name type="scientific">Dryocola boscaweniae</name>
    <dbReference type="NCBI Taxonomy" id="2925397"/>
    <lineage>
        <taxon>Bacteria</taxon>
        <taxon>Pseudomonadati</taxon>
        <taxon>Pseudomonadota</taxon>
        <taxon>Gammaproteobacteria</taxon>
        <taxon>Enterobacterales</taxon>
        <taxon>Enterobacteriaceae</taxon>
        <taxon>Dryocola</taxon>
    </lineage>
</organism>
<feature type="domain" description="Bacterial Ig" evidence="3">
    <location>
        <begin position="1715"/>
        <end position="1782"/>
    </location>
</feature>
<feature type="domain" description="Bacterial Ig-like" evidence="4">
    <location>
        <begin position="1631"/>
        <end position="1709"/>
    </location>
</feature>
<feature type="domain" description="Bacterial Ig-like" evidence="4">
    <location>
        <begin position="1307"/>
        <end position="1400"/>
    </location>
</feature>
<feature type="domain" description="Bacterial Ig-like" evidence="4">
    <location>
        <begin position="784"/>
        <end position="862"/>
    </location>
</feature>
<feature type="domain" description="Bacterial Ig-like" evidence="4">
    <location>
        <begin position="898"/>
        <end position="992"/>
    </location>
</feature>
<gene>
    <name evidence="5" type="ORF">MUA00_16345</name>
</gene>
<feature type="domain" description="Bacterial Ig-like" evidence="4">
    <location>
        <begin position="1215"/>
        <end position="1298"/>
    </location>
</feature>
<feature type="compositionally biased region" description="Polar residues" evidence="1">
    <location>
        <begin position="908"/>
        <end position="920"/>
    </location>
</feature>
<feature type="domain" description="Bacterial Ig-like" evidence="4">
    <location>
        <begin position="2670"/>
        <end position="2764"/>
    </location>
</feature>
<feature type="domain" description="Bacterial Ig-like" evidence="4">
    <location>
        <begin position="662"/>
        <end position="743"/>
    </location>
</feature>
<feature type="domain" description="Bacterial Ig-like" evidence="4">
    <location>
        <begin position="2255"/>
        <end position="2333"/>
    </location>
</feature>
<feature type="transmembrane region" description="Helical" evidence="2">
    <location>
        <begin position="87"/>
        <end position="110"/>
    </location>
</feature>
<feature type="domain" description="Bacterial Ig-like" evidence="4">
    <location>
        <begin position="1010"/>
        <end position="1094"/>
    </location>
</feature>
<feature type="domain" description="Bacterial Ig-like" evidence="4">
    <location>
        <begin position="2783"/>
        <end position="2866"/>
    </location>
</feature>
<feature type="compositionally biased region" description="Polar residues" evidence="1">
    <location>
        <begin position="2358"/>
        <end position="2371"/>
    </location>
</feature>
<feature type="domain" description="Bacterial Ig-like" evidence="4">
    <location>
        <begin position="1100"/>
        <end position="1195"/>
    </location>
</feature>
<evidence type="ECO:0000259" key="4">
    <source>
        <dbReference type="Pfam" id="PF19077"/>
    </source>
</evidence>
<feature type="compositionally biased region" description="Polar residues" evidence="1">
    <location>
        <begin position="1940"/>
        <end position="1956"/>
    </location>
</feature>
<dbReference type="InterPro" id="IPR044016">
    <property type="entry name" value="Big_13"/>
</dbReference>
<evidence type="ECO:0000313" key="6">
    <source>
        <dbReference type="Proteomes" id="UP001150641"/>
    </source>
</evidence>
<feature type="domain" description="Bacterial Ig" evidence="3">
    <location>
        <begin position="3999"/>
        <end position="4063"/>
    </location>
</feature>
<feature type="compositionally biased region" description="Polar residues" evidence="1">
    <location>
        <begin position="190"/>
        <end position="200"/>
    </location>
</feature>
<feature type="domain" description="Bacterial Ig-like" evidence="4">
    <location>
        <begin position="1930"/>
        <end position="2024"/>
    </location>
</feature>
<evidence type="ECO:0000256" key="2">
    <source>
        <dbReference type="SAM" id="Phobius"/>
    </source>
</evidence>
<feature type="domain" description="Bacterial Ig-like" evidence="4">
    <location>
        <begin position="314"/>
        <end position="406"/>
    </location>
</feature>
<feature type="domain" description="Bacterial Ig" evidence="3">
    <location>
        <begin position="208"/>
        <end position="288"/>
    </location>
</feature>
<accession>A0A9X2WBZ3</accession>
<feature type="domain" description="Bacterial Ig-like" evidence="4">
    <location>
        <begin position="1511"/>
        <end position="1603"/>
    </location>
</feature>
<feature type="domain" description="Bacterial Ig-like" evidence="4">
    <location>
        <begin position="1816"/>
        <end position="1894"/>
    </location>
</feature>
<dbReference type="RefSeq" id="WP_271124085.1">
    <property type="nucleotide sequence ID" value="NZ_JALHAN010000068.1"/>
</dbReference>
<feature type="domain" description="Bacterial Ig" evidence="3">
    <location>
        <begin position="3084"/>
        <end position="3149"/>
    </location>
</feature>
<proteinExistence type="predicted"/>
<protein>
    <submittedName>
        <fullName evidence="5">Ig-like domain-containing protein</fullName>
    </submittedName>
</protein>
<dbReference type="InterPro" id="IPR041498">
    <property type="entry name" value="Big_6"/>
</dbReference>
<evidence type="ECO:0000256" key="1">
    <source>
        <dbReference type="SAM" id="MobiDB-lite"/>
    </source>
</evidence>
<feature type="region of interest" description="Disordered" evidence="1">
    <location>
        <begin position="2346"/>
        <end position="2372"/>
    </location>
</feature>
<feature type="domain" description="Bacterial Ig" evidence="3">
    <location>
        <begin position="2339"/>
        <end position="2405"/>
    </location>
</feature>
<dbReference type="Gene3D" id="3.30.420.430">
    <property type="match status" value="5"/>
</dbReference>
<sequence>MTKRVGNNLVLFFDGEDTADVILEDYYENDEVHLIGQAENGQYYEYIPVSGDVNEYAPMLMDGGSGEAALGGEPSAFADPIADDNQFAWLPFLLFGAGAAGIGGLAYAAFKDKDSKPADDHEISIVINPATDKDKDGRPEITGSSSSPDSKVVITLPDGTTVTTQTDKEGNWAIEAPTSQPNGIITVTVTDSDGNSSTVTGKYEDNTAPEKPVISANDDDHLAGTAEPGSKVTVTDKETGETTTVVADEDGKWSIEPNPVAEGGNEATVVAEDPAGNVSPPVDVTRPDTTVPDNISSGIVKGSISLVDDVAPVTGVIADGSKTNDTRPTYTGKATGDIDHVNIYDNGKLVGSAKVGSDGRWSFTPKTSLAEGSTHEYTVAAVDKAGNEGARVSGTNDAGWTFTIDTLPPDNKTSGIVVDSITLVDDVAPVTGLIKDGDKTNDTRPTYSGKATGDIDHVNIYDNGKLVASVKVNSDGTWSYTPEKDLANGSSHEYSVSAIDQAGNEGPRASGTSDSGWNFVIDSDTPDNITSGIVDGSLSLTDDVGAITGNIPDGGVTDDSRPTFSGQATEDIDHVNIYDDGKLIGSAEVAEDGRWSFTPETDLAEGDHEFTVSAVDKAGNEGPQTSGTSDDGWNFTVDTTAPGENAIVDGSITLTDDVGPVTGTIADGSTTDDTQPTYSGVISSEGLAEGVVSVNVYDNGELIGSAVVDQSTGAWSFTPDSDLASGSHGFTVAAVDAAGNEGPQVSGTSDDSWDFTLDNSAPGENAFESGSITLIDDVGPVQGTIDDGSTTDDSQPTYSGIISSEGLADGVVSVNVYDNGELIGSAAVDQSTGTWSFTPGNPLASGNHTFTVAAVDAAGNEGPQVSGTDDAGWDFNLLTSAPAQPSIENVSDDYTHGENADTGFLQKGQATNDSTPTINGSAGPDMKVQIWATDSEGNRVLAGEGVADENGRWSITTSELGADGTYNLTATAVNAAGVSSAETGIFPIVLDTAAPEAAKADLMDDQGDVQGAVAAGGVTDDRNPQLSGTGEPGATVDVFLDGATTPAGSVVVGEDGNWTLALANLSDGEHSYQTRITDAAGNETRGEEVSFTVDSSSMTITIDQANDDAGSITGAVMNGGLTDDSTPELQGTTQAGAIVTIRDAEGNVLGTATADDAGVWKFPLTEVADGEHTWTAEVTNKAGNTVQANLTLTVDATAPEAAKADLMDDQGEVQGTVAAGGVTDDRTPQLNGTGEPGATVTVIVDGASTPAGSVVVGEDGNWTLPLGTLDDGEHSYQTVITDAAGNETRGEEVSFTVDSSSVEITIDQANDDAGSITGAVLNGGLTDDSTPELQGTTLAGATVTIRDAEGNVLGTATADSAGAWKFPLAEVADGEHTWTAEVTNTAGNTAQATLTLTVDTTAPEAAKADLMDDQGEVQGAVAAGGVTDDRTPQLNGTGEPGATVTVIVDGASTPAGSVVVDKDGNWTLPLGTLDDGEHSYQTIITDAAGNETRGEEVGFTVDSSGAAITIDQANDDAGSITGAVLNGGLTDDSTPELQGTTLAGATVTIRDAEGNVLGTTSADDAGVWKFQLAEVADGEHTWTAEVTNKAGNTAQATLTLTVDSTAPAAPTITSMEDDVGTVQEVWTTPGNVTDDPAPTFIGTAEAGTTINLYDGDNVLGTVVADKDGNWSYTPTTNLVDGEHSISVTSTDAAGNESERSTVWDFTLDTSTTAPVIITNTTGEIGGTAEPGATITITNPSDGSTASVVADEDGNWSMQPNPIGVGDTDVAVVATDPAGNTNSTVVDGPQDNTAPGADAFEDGSITLIDDVGPVKGTIDDGSTTDDAQPTYSGLISSEGLADGVVSVNVYDNGELIGSAAVDQSTGAWSFTPGSALASGSHTFTVAAVDAAGNEGPQVSGTADEGWDFNLLTSAPAQPSIENVVDDYSQGEDPDTGFLQKGQATNDATPTINGTGEAGTTVQIWATDSEGNRVLAGEGVADENGRWSITTSELGADGTYNLTATAVNAAGVSSAETGVFPIVLDTVAPEAATAELLDDQGEVQGAVAAGGVTDDRTPQLSGTGEPGATVTVYLDGATTPAGSVVVGEDGKWSLPLGTLDDGEHSYQTKITDVAGNETRGEEVGFTVDGSGVEITIDQANDDAGSITGAVLNGGLTDDSTPELQGTTLAGAIVTIRDAQGNVLGTATADNNGMWKYQLAEVADGEHTWTAEVTNTAGNTAQATLTLTVDTTAPATPTITSMEDDVGTVQEVWTTPGNVTDDPAPTFTGTATPGTVVSIYDGDNVLGTVTADNDGNWNYTLTTNLVDGEHNISVTSTDAAGNESERSTVWDFTLDTSTTAPVIITNTTDEIGGTAEPGATITITDPSDGSTSTAVADEEGNWSMQPNPIGVGDTDVAVVATDPAGNTNSTIVDGPQDSTPPDNITSGIVSGSITLTDDVELVTGSIADGSKTNDTRPTYAGQATADIDHVNIYDKGTLIGSAEVGTDGRWSFTPETDLAEGDYEFTVSAVDKAGNEGPQVSGTADSGWNFTVDTTAPGENAFESGSITLIDDVGPVKGTIDDGSTTDDAQPTYSGVISSEGLADGVVSVNVYDNGELIGSAAVDQSTGAWSFTPGSALASGSHTFTVAAVDAAGNEGPQVSGTADAGWDFNLLTSAPAQPSIENVVDDYTHGEDADTGFLQKGQVTNDGTLTVNGSAGPDMTVQIWATDSEGNRVLAGEGVADENGRWSITTAELGADGAYDLTATAVNAAGVSSAETGAFPIVLDTEAPEAATAELLDDQGEVQGAVAAGGVTDDRTPQLSGTGEPGATVTVYLDGATTPAGSVVVGEDGNWTLALANLSDGEHSYQTKIADAAGNETRGEEISFTVDGSGVDITIDQANDDAGSITGAVLNGGLTDDNTPELQGTTLAGATVTIRDAEGNVLGTATADGTGAWKFPLTEVADGEHTWTAEVTNLAGNTAQATLTLTVDTTAPQAPVITAIQDDVGSVQFTSQVQGNVTDDPAPTFTGTAEAGTTITLYDGENVLGSVVADKDGNWNYTPTTNLVEGTHSVTATATDAAGNVSESSAKWDFLLDITPPNVGISGNSAESLSGMSEPGATITVIDGAGKEFTTVADHTGRWIIAPNPIEAGVSGKIYATDPAGNQGDPVAFQGAALGSYNLLNESTQVNTTTVGDQANPTTTRLADGRIVVIWQGAGTSATEVYMQLYAADGVHKIGTEQQVNQRTNNFQDSPQVVALADGGFLIVYESWNGGLDSNGDGVIARRYGSDGQAVTDEFVVNTTTSGNQNSPSAMATPDGGYIITWQDQSKNIVQRTYGNDNQPETGEVVVATGSNMGASGGPEMASFTDGAHSGMYITVWNASSGPSDSSSTGVVGQIFGADGKPLGNAFQVNTTMDGSQNYPDVITLKDGSFVVYWDSNDSGANGSDIRAVHYTVDPATGAVSVQGTGDFIVNTYTDGKQYKPVGVALEDGGYLIVWGSAGGDGSGSAIYAQRYDANDNKVGREFIVNTTTNGNQGYGGDTVDLTHILDATLMADGNVYVSWQSDNVDGSGMGIEGIVVDPNAAYYSEFTVNSTTAGNQNHSSVASLPDGGSIVVWQSATGDGSGTCIKGQILDAKGQPVGGEFTVNSTTSGDQLMPQVAVLPNGDFEVLWSSGVYIKGQKFSYTYDGDSQISGATMSGSEFNINSGTAADNQSNPVITVLADGGYLAVWQAAVNGVWQVFGRQYDMNGSPVMEQTVLTTTTLNSPTIWNAFTGDWNPLPSITTLSDGRVAIAYTNKGTGYDATVMLYDPATKTTTTSIVVNQTLSDNQASPVVTALGNGNFIVTWDSNNNGGPDQTGFGVWGRLFDSEGHALSDEFLINTATAGDQHMPIVVSREDGSFVVVFVSATDGAPGAGTHGIYAQYFDADGNKVGQQMQINQLTYGDQIEVDATFLAGGQLYVTWTDQGVADGAGSAIKGRIVDLVETLGLEQETAKNDDPTTIDYSPSAEAVVDSLPPNVGISVNNSDRLGGQTEPGATVTVIDAKGNSHVAVADAKGAWHLEPNPLGVGDKGYISASDAAGNQGVPILIRGTALDGYDLLNESTQVNTTTAGDQANPTVTRLADGRIVVIWQSNDGSVLLPDNNVYMQLYEADGVHKIGTEQQVNQRTNNNQDSPQVVALADGGFLVVYESWNGGLDSNGDGIIARRYGSDGQVVTDEFVVNTTTSGNQNNPSVLATPDGGYIITWQDQSKNIVQRTYGNDNQPETGEVVVATGNNMGASGGPEMASFTDGAHSGMYITVWNASSGPSDSSSTGVVGQIFGADGKPLGNAFQVNTTMDGSQNYPDVITLKDGSFVVYWDSNDSGANGSDIRAVHYTVDPATGAVSVQGTGDFIVNTYTDGKQYKPVGVALEDGGYLIVWGSAGGDGSGSAIYAQRYDAHDHKVGREFIVNTTTNGNQGYVGDGVDLTHILDATLMADGNVYISWQSDNVDGSGMGIEGIVVDPNAAYYSEFTVNSTTAGDQNAPMVVSLPTGGLFEVWVSANGDGSGTGIRGQMLDAKGQPVGNEFTINSTVTGNQLTPVVLENGNIGVVWSSPASGGANYIKGQQYTYTYDSDGNVNGLTAVGPEFNISSGAGATGQAHPEITSLSDGGYLVVWEAIVNDEYKIFARQYGEDGSPVSGEMTLSSTGLGVGIFGNSNFWSPLPSVSQTSDGKVAIVFATGGSGYDSSLLMYDPVTHTAGSAAVVNQTVNGDQASASVSALDNGNFVVTWDSNNKSGPDQNGYGVWGRIYDASGQAVSNEFLINTVTVGDQHLAQVVSRADGSFVAVFISATDTAPGAGTNGIYAQYFDAHGNKVGQQMQINQLTYGNQVEVDATFMEGGQLYVTWTDKGVGDGSGSAIKGRIVDLNETLGLSDDGDGLTHIEYQPAQYYLNGTEGDDSLDGRGAITIDGKGGDDTLFINSTDFTSIKGGDGYDTLVWDSNNNFELGSVSSKISSIEGIHMGNNAAQTLVISANDVLEMTKDNGETEHVLKITGDDGDSNKSGAKDTVNIDKSVWTSSGSQTEKGVDYDVYVHNDDTTVKLIIQNGLNVV</sequence>
<dbReference type="Pfam" id="PF19077">
    <property type="entry name" value="Big_13"/>
    <property type="match status" value="24"/>
</dbReference>
<feature type="domain" description="Bacterial Ig-like" evidence="4">
    <location>
        <begin position="431"/>
        <end position="506"/>
    </location>
</feature>
<keyword evidence="2" id="KW-1133">Transmembrane helix</keyword>
<dbReference type="Pfam" id="PF17936">
    <property type="entry name" value="Big_6"/>
    <property type="match status" value="5"/>
</dbReference>
<evidence type="ECO:0000259" key="3">
    <source>
        <dbReference type="Pfam" id="PF17936"/>
    </source>
</evidence>
<evidence type="ECO:0000313" key="5">
    <source>
        <dbReference type="EMBL" id="MCT4703349.1"/>
    </source>
</evidence>
<name>A0A9X2WBZ3_9ENTR</name>
<feature type="region of interest" description="Disordered" evidence="1">
    <location>
        <begin position="190"/>
        <end position="210"/>
    </location>
</feature>
<feature type="domain" description="Bacterial Ig-like" evidence="4">
    <location>
        <begin position="2875"/>
        <end position="2968"/>
    </location>
</feature>
<feature type="domain" description="Bacterial Ig-like" evidence="4">
    <location>
        <begin position="1419"/>
        <end position="1502"/>
    </location>
</feature>
<reference evidence="5" key="1">
    <citation type="submission" date="2022-03" db="EMBL/GenBank/DDBJ databases">
        <title>Proposal of a novel genus Dryocolo and two novel species.</title>
        <authorList>
            <person name="Maddock D.W."/>
            <person name="Brady C.L."/>
            <person name="Denman S."/>
            <person name="Arnold D."/>
        </authorList>
    </citation>
    <scope>NUCLEOTIDE SEQUENCE</scope>
    <source>
        <strain evidence="5">H6W4</strain>
    </source>
</reference>
<feature type="region of interest" description="Disordered" evidence="1">
    <location>
        <begin position="127"/>
        <end position="150"/>
    </location>
</feature>
<feature type="domain" description="Bacterial Ig-like" evidence="4">
    <location>
        <begin position="2043"/>
        <end position="2126"/>
    </location>
</feature>
<feature type="domain" description="Bacterial Ig-like" evidence="4">
    <location>
        <begin position="2440"/>
        <end position="2516"/>
    </location>
</feature>
<feature type="domain" description="Bacterial Ig-like" evidence="4">
    <location>
        <begin position="2556"/>
        <end position="2634"/>
    </location>
</feature>
<feature type="region of interest" description="Disordered" evidence="1">
    <location>
        <begin position="1925"/>
        <end position="1956"/>
    </location>
</feature>
<feature type="domain" description="Bacterial Ig-like" evidence="4">
    <location>
        <begin position="2994"/>
        <end position="3072"/>
    </location>
</feature>
<dbReference type="Gene3D" id="2.60.40.10">
    <property type="entry name" value="Immunoglobulins"/>
    <property type="match status" value="24"/>
</dbReference>
<feature type="domain" description="Bacterial Ig-like" evidence="4">
    <location>
        <begin position="545"/>
        <end position="639"/>
    </location>
</feature>
<dbReference type="InterPro" id="IPR013783">
    <property type="entry name" value="Ig-like_fold"/>
</dbReference>
<comment type="caution">
    <text evidence="5">The sequence shown here is derived from an EMBL/GenBank/DDBJ whole genome shotgun (WGS) entry which is preliminary data.</text>
</comment>
<dbReference type="NCBIfam" id="NF033510">
    <property type="entry name" value="Ca_tandemer"/>
    <property type="match status" value="21"/>
</dbReference>